<dbReference type="Pfam" id="PF06908">
    <property type="entry name" value="YpsA"/>
    <property type="match status" value="1"/>
</dbReference>
<dbReference type="Gene3D" id="3.40.50.450">
    <property type="match status" value="1"/>
</dbReference>
<dbReference type="InterPro" id="IPR010697">
    <property type="entry name" value="YspA"/>
</dbReference>
<name>A0A553JVE1_9ACTN</name>
<accession>A0A553JVE1</accession>
<dbReference type="OrthoDB" id="2301957at2"/>
<keyword evidence="2" id="KW-1185">Reference proteome</keyword>
<protein>
    <submittedName>
        <fullName evidence="1">DUF1273 family protein</fullName>
    </submittedName>
</protein>
<feature type="non-terminal residue" evidence="1">
    <location>
        <position position="51"/>
    </location>
</feature>
<sequence>MVKTVYVTGYKSFELNIFKDDAPEVSYLKKFISHKLEQLLDEGLEWVLIQG</sequence>
<dbReference type="PANTHER" id="PTHR38440">
    <property type="entry name" value="UPF0398 PROTEIN YPSA"/>
    <property type="match status" value="1"/>
</dbReference>
<comment type="caution">
    <text evidence="1">The sequence shown here is derived from an EMBL/GenBank/DDBJ whole genome shotgun (WGS) entry which is preliminary data.</text>
</comment>
<dbReference type="PANTHER" id="PTHR38440:SF1">
    <property type="entry name" value="UPF0398 PROTEIN SPR0331"/>
    <property type="match status" value="1"/>
</dbReference>
<organism evidence="1 2">
    <name type="scientific">Tessaracoccus rhinocerotis</name>
    <dbReference type="NCBI Taxonomy" id="1689449"/>
    <lineage>
        <taxon>Bacteria</taxon>
        <taxon>Bacillati</taxon>
        <taxon>Actinomycetota</taxon>
        <taxon>Actinomycetes</taxon>
        <taxon>Propionibacteriales</taxon>
        <taxon>Propionibacteriaceae</taxon>
        <taxon>Tessaracoccus</taxon>
    </lineage>
</organism>
<dbReference type="Proteomes" id="UP000317638">
    <property type="component" value="Unassembled WGS sequence"/>
</dbReference>
<dbReference type="EMBL" id="VKKG01000049">
    <property type="protein sequence ID" value="TRY16414.1"/>
    <property type="molecule type" value="Genomic_DNA"/>
</dbReference>
<dbReference type="SUPFAM" id="SSF102405">
    <property type="entry name" value="MCP/YpsA-like"/>
    <property type="match status" value="1"/>
</dbReference>
<gene>
    <name evidence="1" type="ORF">FOJ82_16050</name>
</gene>
<evidence type="ECO:0000313" key="1">
    <source>
        <dbReference type="EMBL" id="TRY16414.1"/>
    </source>
</evidence>
<proteinExistence type="predicted"/>
<evidence type="ECO:0000313" key="2">
    <source>
        <dbReference type="Proteomes" id="UP000317638"/>
    </source>
</evidence>
<reference evidence="1 2" key="1">
    <citation type="submission" date="2019-07" db="EMBL/GenBank/DDBJ databases">
        <authorList>
            <person name="Zhou L.-Y."/>
        </authorList>
    </citation>
    <scope>NUCLEOTIDE SEQUENCE [LARGE SCALE GENOMIC DNA]</scope>
    <source>
        <strain evidence="1 2">YIM 101269</strain>
    </source>
</reference>
<dbReference type="AlphaFoldDB" id="A0A553JVE1"/>